<feature type="non-terminal residue" evidence="1">
    <location>
        <position position="428"/>
    </location>
</feature>
<organism evidence="1 2">
    <name type="scientific">Manihot esculenta</name>
    <name type="common">Cassava</name>
    <name type="synonym">Jatropha manihot</name>
    <dbReference type="NCBI Taxonomy" id="3983"/>
    <lineage>
        <taxon>Eukaryota</taxon>
        <taxon>Viridiplantae</taxon>
        <taxon>Streptophyta</taxon>
        <taxon>Embryophyta</taxon>
        <taxon>Tracheophyta</taxon>
        <taxon>Spermatophyta</taxon>
        <taxon>Magnoliopsida</taxon>
        <taxon>eudicotyledons</taxon>
        <taxon>Gunneridae</taxon>
        <taxon>Pentapetalae</taxon>
        <taxon>rosids</taxon>
        <taxon>fabids</taxon>
        <taxon>Malpighiales</taxon>
        <taxon>Euphorbiaceae</taxon>
        <taxon>Crotonoideae</taxon>
        <taxon>Manihoteae</taxon>
        <taxon>Manihot</taxon>
    </lineage>
</organism>
<proteinExistence type="predicted"/>
<evidence type="ECO:0000313" key="1">
    <source>
        <dbReference type="EMBL" id="KAG8646467.1"/>
    </source>
</evidence>
<evidence type="ECO:0000313" key="2">
    <source>
        <dbReference type="Proteomes" id="UP000091857"/>
    </source>
</evidence>
<sequence>MRKSSGGSDLKRKLKKSRSVKAGRSSIILSDDSDKSPDLLKATSCSESKVPFMKNCYQMLDSSVHKATCSSVLKDSKFPDHLELQSGRSESEGISAMKVCTYSYCSLHGHRPSSSPPLKRFIAMRRRFLKTQRSIRLEIQSFHREKRCSNTKKGMKKASKMEYLTDTVVVEPALESRAITSIRKVVPPEDDLNGEGTHGRDDKETRNSKSVDKNKLLYLKEKQQLSELMRDKSKEHCTDKKEEGTDANYSVFVSELHDESPEATEGEFTPHEESKFGSADDQSVAGTAILDQEHLTKQPDNNAGESNSSKAEQRSILDPKEPCLHSANSATVEGNKPKPPSWSNLKKLILLKRFIKALEKVKKLNPREPQILLLNPEEAEKIHLKHQDIEDRKNADDWMLDYALQQVVAKLTPARKRKVQLLVEAFET</sequence>
<name>A0ACB7H255_MANES</name>
<keyword evidence="2" id="KW-1185">Reference proteome</keyword>
<gene>
    <name evidence="1" type="ORF">MANES_09G009350v8</name>
</gene>
<dbReference type="Proteomes" id="UP000091857">
    <property type="component" value="Chromosome 9"/>
</dbReference>
<accession>A0ACB7H255</accession>
<dbReference type="EMBL" id="CM004395">
    <property type="protein sequence ID" value="KAG8646467.1"/>
    <property type="molecule type" value="Genomic_DNA"/>
</dbReference>
<protein>
    <submittedName>
        <fullName evidence="1">Uncharacterized protein</fullName>
    </submittedName>
</protein>
<comment type="caution">
    <text evidence="1">The sequence shown here is derived from an EMBL/GenBank/DDBJ whole genome shotgun (WGS) entry which is preliminary data.</text>
</comment>
<reference evidence="2" key="1">
    <citation type="journal article" date="2016" name="Nat. Biotechnol.">
        <title>Sequencing wild and cultivated cassava and related species reveals extensive interspecific hybridization and genetic diversity.</title>
        <authorList>
            <person name="Bredeson J.V."/>
            <person name="Lyons J.B."/>
            <person name="Prochnik S.E."/>
            <person name="Wu G.A."/>
            <person name="Ha C.M."/>
            <person name="Edsinger-Gonzales E."/>
            <person name="Grimwood J."/>
            <person name="Schmutz J."/>
            <person name="Rabbi I.Y."/>
            <person name="Egesi C."/>
            <person name="Nauluvula P."/>
            <person name="Lebot V."/>
            <person name="Ndunguru J."/>
            <person name="Mkamilo G."/>
            <person name="Bart R.S."/>
            <person name="Setter T.L."/>
            <person name="Gleadow R.M."/>
            <person name="Kulakow P."/>
            <person name="Ferguson M.E."/>
            <person name="Rounsley S."/>
            <person name="Rokhsar D.S."/>
        </authorList>
    </citation>
    <scope>NUCLEOTIDE SEQUENCE [LARGE SCALE GENOMIC DNA]</scope>
    <source>
        <strain evidence="2">cv. AM560-2</strain>
    </source>
</reference>